<protein>
    <submittedName>
        <fullName evidence="2">Uncharacterized protein</fullName>
    </submittedName>
</protein>
<evidence type="ECO:0000313" key="2">
    <source>
        <dbReference type="EMBL" id="KAF9503000.1"/>
    </source>
</evidence>
<proteinExistence type="predicted"/>
<feature type="region of interest" description="Disordered" evidence="1">
    <location>
        <begin position="499"/>
        <end position="538"/>
    </location>
</feature>
<evidence type="ECO:0000313" key="3">
    <source>
        <dbReference type="Proteomes" id="UP000886523"/>
    </source>
</evidence>
<sequence>MGMDAISSEGFPSQYGLLRIRQTVDDLLSRRSTWQREYLDAVRRAAEAPPEHRAKAVAVPETRVEDKIRPGGIRAGNCDESTSGGIEDWARAHEIQVDAGDKRWISAFGGRSDPELSDVEDTGLGTLLAEDVLAEHRRRVAANDKNWIEVFGSSTDVELSEDEGGGMEDGEKMILHQLADKLQEAWKEGFVADAALHWGGDFGTLGTILKKQFASYANSIVALHNGDASNVAVADYAAVADLLSTDLTVGRYLAGQLILNHIGAEIEKGGEAAVTAQGNAVHLLRVYLTCVLGPSHGRRISNIRGFLVQALPPVIKGIYGSRTASLKETRTAAHRAKELVSVLFVRPQNGPKNLSEHAQAGKYAITTPDGKFPKGVKDEIRRNSFFVENPTYISPIFRDDANGSSSTANPLLGRGERRPYAAQVVLVFQLVDEMPAGILQLWKKSLGAPRRAFLTAEEEKLIPWGDLHRMECFVTASIFYGHGLNNAWDVTKIKKELSSSSQKHKPFVRGGDRPHRGKGSSIGARADQRGHIGNFQEGVSEDTRAKISTWDENTIDHLTEVVNVVFPKLIEEDYLESSYRSSVPPSGARGFAASGAAGSNFLAAQHIEPYTDPEWTMGMTLSEGDRCPMAYNFCFSALDNGRGVIALNYAHTAHIWKGKKFLHGGTVGPSTFTHEEPVIGLGVYQKSRMQAQARKDAAMFPKSFKMAVGRAQRFEVGALRWIV</sequence>
<dbReference type="AlphaFoldDB" id="A0A9P6ABC7"/>
<name>A0A9P6ABC7_9AGAM</name>
<evidence type="ECO:0000256" key="1">
    <source>
        <dbReference type="SAM" id="MobiDB-lite"/>
    </source>
</evidence>
<dbReference type="Proteomes" id="UP000886523">
    <property type="component" value="Unassembled WGS sequence"/>
</dbReference>
<reference evidence="2" key="1">
    <citation type="journal article" date="2020" name="Nat. Commun.">
        <title>Large-scale genome sequencing of mycorrhizal fungi provides insights into the early evolution of symbiotic traits.</title>
        <authorList>
            <person name="Miyauchi S."/>
            <person name="Kiss E."/>
            <person name="Kuo A."/>
            <person name="Drula E."/>
            <person name="Kohler A."/>
            <person name="Sanchez-Garcia M."/>
            <person name="Morin E."/>
            <person name="Andreopoulos B."/>
            <person name="Barry K.W."/>
            <person name="Bonito G."/>
            <person name="Buee M."/>
            <person name="Carver A."/>
            <person name="Chen C."/>
            <person name="Cichocki N."/>
            <person name="Clum A."/>
            <person name="Culley D."/>
            <person name="Crous P.W."/>
            <person name="Fauchery L."/>
            <person name="Girlanda M."/>
            <person name="Hayes R.D."/>
            <person name="Keri Z."/>
            <person name="LaButti K."/>
            <person name="Lipzen A."/>
            <person name="Lombard V."/>
            <person name="Magnuson J."/>
            <person name="Maillard F."/>
            <person name="Murat C."/>
            <person name="Nolan M."/>
            <person name="Ohm R.A."/>
            <person name="Pangilinan J."/>
            <person name="Pereira M.F."/>
            <person name="Perotto S."/>
            <person name="Peter M."/>
            <person name="Pfister S."/>
            <person name="Riley R."/>
            <person name="Sitrit Y."/>
            <person name="Stielow J.B."/>
            <person name="Szollosi G."/>
            <person name="Zifcakova L."/>
            <person name="Stursova M."/>
            <person name="Spatafora J.W."/>
            <person name="Tedersoo L."/>
            <person name="Vaario L.M."/>
            <person name="Yamada A."/>
            <person name="Yan M."/>
            <person name="Wang P."/>
            <person name="Xu J."/>
            <person name="Bruns T."/>
            <person name="Baldrian P."/>
            <person name="Vilgalys R."/>
            <person name="Dunand C."/>
            <person name="Henrissat B."/>
            <person name="Grigoriev I.V."/>
            <person name="Hibbett D."/>
            <person name="Nagy L.G."/>
            <person name="Martin F.M."/>
        </authorList>
    </citation>
    <scope>NUCLEOTIDE SEQUENCE</scope>
    <source>
        <strain evidence="2">UP504</strain>
    </source>
</reference>
<keyword evidence="3" id="KW-1185">Reference proteome</keyword>
<organism evidence="2 3">
    <name type="scientific">Hydnum rufescens UP504</name>
    <dbReference type="NCBI Taxonomy" id="1448309"/>
    <lineage>
        <taxon>Eukaryota</taxon>
        <taxon>Fungi</taxon>
        <taxon>Dikarya</taxon>
        <taxon>Basidiomycota</taxon>
        <taxon>Agaricomycotina</taxon>
        <taxon>Agaricomycetes</taxon>
        <taxon>Cantharellales</taxon>
        <taxon>Hydnaceae</taxon>
        <taxon>Hydnum</taxon>
    </lineage>
</organism>
<accession>A0A9P6ABC7</accession>
<gene>
    <name evidence="2" type="ORF">BS47DRAFT_1402852</name>
</gene>
<dbReference type="EMBL" id="MU129482">
    <property type="protein sequence ID" value="KAF9503000.1"/>
    <property type="molecule type" value="Genomic_DNA"/>
</dbReference>
<comment type="caution">
    <text evidence="2">The sequence shown here is derived from an EMBL/GenBank/DDBJ whole genome shotgun (WGS) entry which is preliminary data.</text>
</comment>